<sequence length="399" mass="44810">MRDPFGRYHEESEEPDPFGRFHDLPALIAEQVPMLDGAVHVAIRSQTALVSLILADTPTHKAPKLIFTQAVNDLIDLLAEIQSGRGRAAIRTSRALIEHAINLHTVTVDLQQAQRYLEHLDLGKALMLELEIGADLLDRRSKSQYRHSLKRVGRGARQRFEQARANWGSGFSRGWSNQSLATRAARYDLDHLYEYYRLTSLVTHGSAGGILGSIRDHHEGEISTYRTGQSLELAPVALHIGIVAYMDALTALAGLREDLDVEDYMLGVGVLVNVWPEYYKALTRIDSKIWPKKPGLPPQAVFAISRSGRRRWYLHLPWASVLMPAEPPDLETGPFARLEEIVREVMSDPDRYFIPGTTWFTLGFFGVPLKLADSGSPVPDTAILYRPEDLPEGWSYRLA</sequence>
<accession>A0A4U3M6E4</accession>
<dbReference type="OrthoDB" id="5150245at2"/>
<organism evidence="1 2">
    <name type="scientific">Kribbella jiaozuonensis</name>
    <dbReference type="NCBI Taxonomy" id="2575441"/>
    <lineage>
        <taxon>Bacteria</taxon>
        <taxon>Bacillati</taxon>
        <taxon>Actinomycetota</taxon>
        <taxon>Actinomycetes</taxon>
        <taxon>Propionibacteriales</taxon>
        <taxon>Kribbellaceae</taxon>
        <taxon>Kribbella</taxon>
    </lineage>
</organism>
<evidence type="ECO:0000313" key="2">
    <source>
        <dbReference type="Proteomes" id="UP000305836"/>
    </source>
</evidence>
<gene>
    <name evidence="1" type="ORF">FDA38_09790</name>
</gene>
<dbReference type="Proteomes" id="UP000305836">
    <property type="component" value="Unassembled WGS sequence"/>
</dbReference>
<dbReference type="InterPro" id="IPR043733">
    <property type="entry name" value="DUF5677"/>
</dbReference>
<comment type="caution">
    <text evidence="1">The sequence shown here is derived from an EMBL/GenBank/DDBJ whole genome shotgun (WGS) entry which is preliminary data.</text>
</comment>
<name>A0A4U3M6E4_9ACTN</name>
<dbReference type="RefSeq" id="WP_137253692.1">
    <property type="nucleotide sequence ID" value="NZ_JBHSPQ010000001.1"/>
</dbReference>
<protein>
    <submittedName>
        <fullName evidence="1">Uncharacterized protein</fullName>
    </submittedName>
</protein>
<dbReference type="AlphaFoldDB" id="A0A4U3M6E4"/>
<dbReference type="Pfam" id="PF18928">
    <property type="entry name" value="DUF5677"/>
    <property type="match status" value="1"/>
</dbReference>
<reference evidence="1 2" key="1">
    <citation type="submission" date="2019-04" db="EMBL/GenBank/DDBJ databases">
        <title>Kribbella sp. NEAU-THZ 27 nov., a novel actinomycete isolated from soil.</title>
        <authorList>
            <person name="Duan L."/>
        </authorList>
    </citation>
    <scope>NUCLEOTIDE SEQUENCE [LARGE SCALE GENOMIC DNA]</scope>
    <source>
        <strain evidence="2">NEAU-THZ27</strain>
    </source>
</reference>
<dbReference type="EMBL" id="SZPZ01000001">
    <property type="protein sequence ID" value="TKK83006.1"/>
    <property type="molecule type" value="Genomic_DNA"/>
</dbReference>
<keyword evidence="2" id="KW-1185">Reference proteome</keyword>
<proteinExistence type="predicted"/>
<evidence type="ECO:0000313" key="1">
    <source>
        <dbReference type="EMBL" id="TKK83006.1"/>
    </source>
</evidence>